<accession>A0A401TUD3</accession>
<gene>
    <name evidence="1" type="ORF">chiPu_0030369</name>
</gene>
<dbReference type="GO" id="GO:0005829">
    <property type="term" value="C:cytosol"/>
    <property type="evidence" value="ECO:0007669"/>
    <property type="project" value="GOC"/>
</dbReference>
<dbReference type="GO" id="GO:0006897">
    <property type="term" value="P:endocytosis"/>
    <property type="evidence" value="ECO:0007669"/>
    <property type="project" value="TreeGrafter"/>
</dbReference>
<dbReference type="GO" id="GO:0042147">
    <property type="term" value="P:retrograde transport, endosome to Golgi"/>
    <property type="evidence" value="ECO:0007669"/>
    <property type="project" value="TreeGrafter"/>
</dbReference>
<dbReference type="InterPro" id="IPR040108">
    <property type="entry name" value="Laa1/Sip1/HEATR5"/>
</dbReference>
<protein>
    <submittedName>
        <fullName evidence="1">Uncharacterized protein</fullName>
    </submittedName>
</protein>
<evidence type="ECO:0000313" key="1">
    <source>
        <dbReference type="EMBL" id="GCC46240.1"/>
    </source>
</evidence>
<evidence type="ECO:0000313" key="2">
    <source>
        <dbReference type="Proteomes" id="UP000287033"/>
    </source>
</evidence>
<comment type="caution">
    <text evidence="1">The sequence shown here is derived from an EMBL/GenBank/DDBJ whole genome shotgun (WGS) entry which is preliminary data.</text>
</comment>
<dbReference type="PANTHER" id="PTHR21663">
    <property type="entry name" value="HYPOTHETICAL HEAT DOMAIN-CONTAINING"/>
    <property type="match status" value="1"/>
</dbReference>
<dbReference type="Proteomes" id="UP000287033">
    <property type="component" value="Unassembled WGS sequence"/>
</dbReference>
<dbReference type="AlphaFoldDB" id="A0A401TUD3"/>
<dbReference type="GO" id="GO:0016020">
    <property type="term" value="C:membrane"/>
    <property type="evidence" value="ECO:0007669"/>
    <property type="project" value="TreeGrafter"/>
</dbReference>
<dbReference type="GO" id="GO:0008104">
    <property type="term" value="P:intracellular protein localization"/>
    <property type="evidence" value="ECO:0007669"/>
    <property type="project" value="TreeGrafter"/>
</dbReference>
<name>A0A401TUD3_CHIPU</name>
<feature type="non-terminal residue" evidence="1">
    <location>
        <position position="1"/>
    </location>
</feature>
<organism evidence="1 2">
    <name type="scientific">Chiloscyllium punctatum</name>
    <name type="common">Brownbanded bambooshark</name>
    <name type="synonym">Hemiscyllium punctatum</name>
    <dbReference type="NCBI Taxonomy" id="137246"/>
    <lineage>
        <taxon>Eukaryota</taxon>
        <taxon>Metazoa</taxon>
        <taxon>Chordata</taxon>
        <taxon>Craniata</taxon>
        <taxon>Vertebrata</taxon>
        <taxon>Chondrichthyes</taxon>
        <taxon>Elasmobranchii</taxon>
        <taxon>Galeomorphii</taxon>
        <taxon>Galeoidea</taxon>
        <taxon>Orectolobiformes</taxon>
        <taxon>Hemiscylliidae</taxon>
        <taxon>Chiloscyllium</taxon>
    </lineage>
</organism>
<proteinExistence type="predicted"/>
<dbReference type="PANTHER" id="PTHR21663:SF1">
    <property type="entry name" value="HEAT REPEAT-CONTAINING PROTEIN 5A"/>
    <property type="match status" value="1"/>
</dbReference>
<dbReference type="STRING" id="137246.A0A401TUD3"/>
<reference evidence="1 2" key="1">
    <citation type="journal article" date="2018" name="Nat. Ecol. Evol.">
        <title>Shark genomes provide insights into elasmobranch evolution and the origin of vertebrates.</title>
        <authorList>
            <person name="Hara Y"/>
            <person name="Yamaguchi K"/>
            <person name="Onimaru K"/>
            <person name="Kadota M"/>
            <person name="Koyanagi M"/>
            <person name="Keeley SD"/>
            <person name="Tatsumi K"/>
            <person name="Tanaka K"/>
            <person name="Motone F"/>
            <person name="Kageyama Y"/>
            <person name="Nozu R"/>
            <person name="Adachi N"/>
            <person name="Nishimura O"/>
            <person name="Nakagawa R"/>
            <person name="Tanegashima C"/>
            <person name="Kiyatake I"/>
            <person name="Matsumoto R"/>
            <person name="Murakumo K"/>
            <person name="Nishida K"/>
            <person name="Terakita A"/>
            <person name="Kuratani S"/>
            <person name="Sato K"/>
            <person name="Hyodo S Kuraku.S."/>
        </authorList>
    </citation>
    <scope>NUCLEOTIDE SEQUENCE [LARGE SCALE GENOMIC DNA]</scope>
</reference>
<sequence>AYVAFISTLGGQWLELNFAAVLEHVLELVSHPKATQTQIDAICCRRCVSFILRSAVGSLLGEKAQIAAAKEICQVVGKQKKAVGKKLESI</sequence>
<dbReference type="GO" id="GO:0005794">
    <property type="term" value="C:Golgi apparatus"/>
    <property type="evidence" value="ECO:0007669"/>
    <property type="project" value="TreeGrafter"/>
</dbReference>
<dbReference type="GO" id="GO:0030139">
    <property type="term" value="C:endocytic vesicle"/>
    <property type="evidence" value="ECO:0007669"/>
    <property type="project" value="TreeGrafter"/>
</dbReference>
<dbReference type="EMBL" id="BEZZ01181271">
    <property type="protein sequence ID" value="GCC46240.1"/>
    <property type="molecule type" value="Genomic_DNA"/>
</dbReference>
<keyword evidence="2" id="KW-1185">Reference proteome</keyword>
<dbReference type="OrthoDB" id="192608at2759"/>